<protein>
    <submittedName>
        <fullName evidence="1">Uncharacterized protein</fullName>
    </submittedName>
</protein>
<evidence type="ECO:0000313" key="1">
    <source>
        <dbReference type="EMBL" id="KKL86060.1"/>
    </source>
</evidence>
<dbReference type="AlphaFoldDB" id="A0A0F9HWG7"/>
<comment type="caution">
    <text evidence="1">The sequence shown here is derived from an EMBL/GenBank/DDBJ whole genome shotgun (WGS) entry which is preliminary data.</text>
</comment>
<gene>
    <name evidence="1" type="ORF">LCGC14_1948510</name>
</gene>
<organism evidence="1">
    <name type="scientific">marine sediment metagenome</name>
    <dbReference type="NCBI Taxonomy" id="412755"/>
    <lineage>
        <taxon>unclassified sequences</taxon>
        <taxon>metagenomes</taxon>
        <taxon>ecological metagenomes</taxon>
    </lineage>
</organism>
<proteinExistence type="predicted"/>
<dbReference type="EMBL" id="LAZR01021225">
    <property type="protein sequence ID" value="KKL86060.1"/>
    <property type="molecule type" value="Genomic_DNA"/>
</dbReference>
<accession>A0A0F9HWG7</accession>
<sequence>MGSAVDNRDRPDTCGVLIDRRSTQFGVVLVAKSLTPNAAMSPRGKRAIERITRDEGLPCLVIDDDERVIGAAGPDDFMTEVVSKGPDIRLGGQKDWITNIVAAAQEGRIYPGLNRDAR</sequence>
<name>A0A0F9HWG7_9ZZZZ</name>
<reference evidence="1" key="1">
    <citation type="journal article" date="2015" name="Nature">
        <title>Complex archaea that bridge the gap between prokaryotes and eukaryotes.</title>
        <authorList>
            <person name="Spang A."/>
            <person name="Saw J.H."/>
            <person name="Jorgensen S.L."/>
            <person name="Zaremba-Niedzwiedzka K."/>
            <person name="Martijn J."/>
            <person name="Lind A.E."/>
            <person name="van Eijk R."/>
            <person name="Schleper C."/>
            <person name="Guy L."/>
            <person name="Ettema T.J."/>
        </authorList>
    </citation>
    <scope>NUCLEOTIDE SEQUENCE</scope>
</reference>